<reference evidence="3" key="1">
    <citation type="submission" date="2022-01" db="EMBL/GenBank/DDBJ databases">
        <title>Comparative genomics reveals a dynamic genome evolution in the ectomycorrhizal milk-cap (Lactarius) mushrooms.</title>
        <authorList>
            <consortium name="DOE Joint Genome Institute"/>
            <person name="Lebreton A."/>
            <person name="Tang N."/>
            <person name="Kuo A."/>
            <person name="LaButti K."/>
            <person name="Drula E."/>
            <person name="Barry K."/>
            <person name="Clum A."/>
            <person name="Lipzen A."/>
            <person name="Mousain D."/>
            <person name="Ng V."/>
            <person name="Wang R."/>
            <person name="Wang X."/>
            <person name="Dai Y."/>
            <person name="Henrissat B."/>
            <person name="Grigoriev I.V."/>
            <person name="Guerin-Laguette A."/>
            <person name="Yu F."/>
            <person name="Martin F.M."/>
        </authorList>
    </citation>
    <scope>NUCLEOTIDE SEQUENCE</scope>
    <source>
        <strain evidence="3">QP</strain>
    </source>
</reference>
<feature type="transmembrane region" description="Helical" evidence="1">
    <location>
        <begin position="107"/>
        <end position="127"/>
    </location>
</feature>
<gene>
    <name evidence="3" type="ORF">EDB92DRAFT_1841224</name>
</gene>
<accession>A0AAD4LKM9</accession>
<dbReference type="AlphaFoldDB" id="A0AAD4LKM9"/>
<evidence type="ECO:0000313" key="3">
    <source>
        <dbReference type="EMBL" id="KAH8996677.1"/>
    </source>
</evidence>
<feature type="signal peptide" evidence="2">
    <location>
        <begin position="1"/>
        <end position="19"/>
    </location>
</feature>
<evidence type="ECO:0000256" key="1">
    <source>
        <dbReference type="SAM" id="Phobius"/>
    </source>
</evidence>
<dbReference type="Proteomes" id="UP001201163">
    <property type="component" value="Unassembled WGS sequence"/>
</dbReference>
<evidence type="ECO:0000313" key="4">
    <source>
        <dbReference type="Proteomes" id="UP001201163"/>
    </source>
</evidence>
<proteinExistence type="predicted"/>
<keyword evidence="1" id="KW-0812">Transmembrane</keyword>
<keyword evidence="2" id="KW-0732">Signal</keyword>
<dbReference type="EMBL" id="JAKELL010000008">
    <property type="protein sequence ID" value="KAH8996677.1"/>
    <property type="molecule type" value="Genomic_DNA"/>
</dbReference>
<organism evidence="3 4">
    <name type="scientific">Lactarius akahatsu</name>
    <dbReference type="NCBI Taxonomy" id="416441"/>
    <lineage>
        <taxon>Eukaryota</taxon>
        <taxon>Fungi</taxon>
        <taxon>Dikarya</taxon>
        <taxon>Basidiomycota</taxon>
        <taxon>Agaricomycotina</taxon>
        <taxon>Agaricomycetes</taxon>
        <taxon>Russulales</taxon>
        <taxon>Russulaceae</taxon>
        <taxon>Lactarius</taxon>
    </lineage>
</organism>
<feature type="chain" id="PRO_5042063808" evidence="2">
    <location>
        <begin position="20"/>
        <end position="190"/>
    </location>
</feature>
<keyword evidence="1" id="KW-1133">Transmembrane helix</keyword>
<feature type="transmembrane region" description="Helical" evidence="1">
    <location>
        <begin position="134"/>
        <end position="154"/>
    </location>
</feature>
<name>A0AAD4LKM9_9AGAM</name>
<comment type="caution">
    <text evidence="3">The sequence shown here is derived from an EMBL/GenBank/DDBJ whole genome shotgun (WGS) entry which is preliminary data.</text>
</comment>
<protein>
    <submittedName>
        <fullName evidence="3">Uncharacterized protein</fullName>
    </submittedName>
</protein>
<keyword evidence="4" id="KW-1185">Reference proteome</keyword>
<keyword evidence="1" id="KW-0472">Membrane</keyword>
<sequence length="190" mass="20105">MLSFSKILTFAAVAFGTLSQAVPLSQRDASIEARNEGLIKGLLTDVLVKVTAEVQPILYLVPANATVVNVSPILYNVYSIINSAVGAVDKLVDEPVEVVVGVVTVEVVEGLVCNILAIVFQALAIVLKLVSDTGILQIVTLIVYISFYLVQVVVKVSGNIGDVLLVYVRGYVTIGPVAEVLSLLKIASPL</sequence>
<evidence type="ECO:0000256" key="2">
    <source>
        <dbReference type="SAM" id="SignalP"/>
    </source>
</evidence>